<dbReference type="Pfam" id="PF00149">
    <property type="entry name" value="Metallophos"/>
    <property type="match status" value="1"/>
</dbReference>
<dbReference type="AlphaFoldDB" id="A0AAI8YM57"/>
<reference evidence="2" key="1">
    <citation type="submission" date="2023-10" db="EMBL/GenBank/DDBJ databases">
        <authorList>
            <person name="Hackl T."/>
        </authorList>
    </citation>
    <scope>NUCLEOTIDE SEQUENCE</scope>
</reference>
<dbReference type="PANTHER" id="PTHR12905">
    <property type="entry name" value="METALLOPHOSPHOESTERASE"/>
    <property type="match status" value="1"/>
</dbReference>
<protein>
    <submittedName>
        <fullName evidence="2">Uu.00g053620.m01.CDS01</fullName>
    </submittedName>
</protein>
<organism evidence="2 3">
    <name type="scientific">Anthostomella pinea</name>
    <dbReference type="NCBI Taxonomy" id="933095"/>
    <lineage>
        <taxon>Eukaryota</taxon>
        <taxon>Fungi</taxon>
        <taxon>Dikarya</taxon>
        <taxon>Ascomycota</taxon>
        <taxon>Pezizomycotina</taxon>
        <taxon>Sordariomycetes</taxon>
        <taxon>Xylariomycetidae</taxon>
        <taxon>Xylariales</taxon>
        <taxon>Xylariaceae</taxon>
        <taxon>Anthostomella</taxon>
    </lineage>
</organism>
<dbReference type="InterPro" id="IPR029052">
    <property type="entry name" value="Metallo-depent_PP-like"/>
</dbReference>
<accession>A0AAI8YM57</accession>
<dbReference type="Proteomes" id="UP001295740">
    <property type="component" value="Unassembled WGS sequence"/>
</dbReference>
<proteinExistence type="predicted"/>
<name>A0AAI8YM57_9PEZI</name>
<dbReference type="GO" id="GO:0016787">
    <property type="term" value="F:hydrolase activity"/>
    <property type="evidence" value="ECO:0007669"/>
    <property type="project" value="InterPro"/>
</dbReference>
<dbReference type="Gene3D" id="3.60.21.10">
    <property type="match status" value="1"/>
</dbReference>
<evidence type="ECO:0000259" key="1">
    <source>
        <dbReference type="Pfam" id="PF00149"/>
    </source>
</evidence>
<dbReference type="EMBL" id="CAUWAG010000019">
    <property type="protein sequence ID" value="CAJ2512347.1"/>
    <property type="molecule type" value="Genomic_DNA"/>
</dbReference>
<keyword evidence="3" id="KW-1185">Reference proteome</keyword>
<dbReference type="CDD" id="cd07379">
    <property type="entry name" value="MPP_239FB"/>
    <property type="match status" value="1"/>
</dbReference>
<dbReference type="InterPro" id="IPR051693">
    <property type="entry name" value="UPF0046_metallophosphoest"/>
</dbReference>
<sequence length="340" mass="38631">MGLLVKLGLRRPSKWERHTLLDWFLDSPLQALVYHLYLVILWLRGNPVRPPRNRPPIKVVCLSDTHDSIVQRVPDGLVSRKPQHTQRVPDGDLLIHCGDLTSDGTAASIQKQIDWLVSLPHQHKVLVCGNHDSWFDINARKEEDILGQRSVNLKSVHYLERKSITLAFKGGRRLNIYGAPDLPQCGGSDNAFQYTSHQNPWAGSIPMDTDILITHTPPQHHLDLSLGCPSLLQEIWQKKPKAHIFGHVHWGRGTQAVFWDDCQKSYEKVMSRRKRGPIWDVLPNRGWIDVFKVLFHGVMGILWQWFWLGGVSSGSVMINAAVQHGNSGELTKKTPITIEI</sequence>
<evidence type="ECO:0000313" key="2">
    <source>
        <dbReference type="EMBL" id="CAJ2512347.1"/>
    </source>
</evidence>
<dbReference type="InterPro" id="IPR004843">
    <property type="entry name" value="Calcineurin-like_PHP"/>
</dbReference>
<gene>
    <name evidence="2" type="ORF">KHLLAP_LOCUS12815</name>
</gene>
<dbReference type="SUPFAM" id="SSF56300">
    <property type="entry name" value="Metallo-dependent phosphatases"/>
    <property type="match status" value="1"/>
</dbReference>
<comment type="caution">
    <text evidence="2">The sequence shown here is derived from an EMBL/GenBank/DDBJ whole genome shotgun (WGS) entry which is preliminary data.</text>
</comment>
<evidence type="ECO:0000313" key="3">
    <source>
        <dbReference type="Proteomes" id="UP001295740"/>
    </source>
</evidence>
<feature type="domain" description="Calcineurin-like phosphoesterase" evidence="1">
    <location>
        <begin position="57"/>
        <end position="250"/>
    </location>
</feature>
<dbReference type="PANTHER" id="PTHR12905:SF18">
    <property type="entry name" value="ESTER HYDROLASE, PUTATIVE (AFU_ORTHOLOGUE AFUA_4G03130)-RELATED"/>
    <property type="match status" value="1"/>
</dbReference>